<sequence>MLPECVTAMSCPAKMQIHSPGPQDIVLSSSQSRNYPPQLRCASGSLGVAGGS</sequence>
<gene>
    <name evidence="1" type="ORF">HPP92_029005</name>
    <name evidence="2" type="ORF">HPP92_029017</name>
</gene>
<dbReference type="Proteomes" id="UP000636800">
    <property type="component" value="Unassembled WGS sequence"/>
</dbReference>
<dbReference type="EMBL" id="JADCNM010000618">
    <property type="protein sequence ID" value="KAG0446085.1"/>
    <property type="molecule type" value="Genomic_DNA"/>
</dbReference>
<organism evidence="2 4">
    <name type="scientific">Vanilla planifolia</name>
    <name type="common">Vanilla</name>
    <dbReference type="NCBI Taxonomy" id="51239"/>
    <lineage>
        <taxon>Eukaryota</taxon>
        <taxon>Viridiplantae</taxon>
        <taxon>Streptophyta</taxon>
        <taxon>Embryophyta</taxon>
        <taxon>Tracheophyta</taxon>
        <taxon>Spermatophyta</taxon>
        <taxon>Magnoliopsida</taxon>
        <taxon>Liliopsida</taxon>
        <taxon>Asparagales</taxon>
        <taxon>Orchidaceae</taxon>
        <taxon>Vanilloideae</taxon>
        <taxon>Vanilleae</taxon>
        <taxon>Vanilla</taxon>
    </lineage>
</organism>
<accession>A0A835P581</accession>
<reference evidence="3 4" key="1">
    <citation type="journal article" date="2020" name="Nat. Food">
        <title>A phased Vanilla planifolia genome enables genetic improvement of flavour and production.</title>
        <authorList>
            <person name="Hasing T."/>
            <person name="Tang H."/>
            <person name="Brym M."/>
            <person name="Khazi F."/>
            <person name="Huang T."/>
            <person name="Chambers A.H."/>
        </authorList>
    </citation>
    <scope>NUCLEOTIDE SEQUENCE [LARGE SCALE GENOMIC DNA]</scope>
    <source>
        <tissue evidence="2">Leaf</tissue>
    </source>
</reference>
<evidence type="ECO:0000313" key="1">
    <source>
        <dbReference type="EMBL" id="KAG0446078.1"/>
    </source>
</evidence>
<name>A0A835P581_VANPL</name>
<proteinExistence type="predicted"/>
<evidence type="ECO:0000313" key="2">
    <source>
        <dbReference type="EMBL" id="KAG0446085.1"/>
    </source>
</evidence>
<dbReference type="EMBL" id="JADCNL010000617">
    <property type="protein sequence ID" value="KAG0446078.1"/>
    <property type="molecule type" value="Genomic_DNA"/>
</dbReference>
<evidence type="ECO:0000313" key="3">
    <source>
        <dbReference type="Proteomes" id="UP000636800"/>
    </source>
</evidence>
<dbReference type="AlphaFoldDB" id="A0A835P581"/>
<protein>
    <submittedName>
        <fullName evidence="2">Uncharacterized protein</fullName>
    </submittedName>
</protein>
<dbReference type="Proteomes" id="UP000639772">
    <property type="component" value="Unassembled WGS sequence"/>
</dbReference>
<keyword evidence="3" id="KW-1185">Reference proteome</keyword>
<evidence type="ECO:0000313" key="4">
    <source>
        <dbReference type="Proteomes" id="UP000639772"/>
    </source>
</evidence>
<comment type="caution">
    <text evidence="2">The sequence shown here is derived from an EMBL/GenBank/DDBJ whole genome shotgun (WGS) entry which is preliminary data.</text>
</comment>